<keyword evidence="7" id="KW-0067">ATP-binding</keyword>
<dbReference type="InterPro" id="IPR036097">
    <property type="entry name" value="HisK_dim/P_sf"/>
</dbReference>
<evidence type="ECO:0000259" key="10">
    <source>
        <dbReference type="PROSITE" id="PS50113"/>
    </source>
</evidence>
<dbReference type="GO" id="GO:0005524">
    <property type="term" value="F:ATP binding"/>
    <property type="evidence" value="ECO:0007669"/>
    <property type="project" value="UniProtKB-KW"/>
</dbReference>
<evidence type="ECO:0000256" key="3">
    <source>
        <dbReference type="ARBA" id="ARBA00022553"/>
    </source>
</evidence>
<dbReference type="EMBL" id="FSRG01000005">
    <property type="protein sequence ID" value="SIO09281.1"/>
    <property type="molecule type" value="Genomic_DNA"/>
</dbReference>
<evidence type="ECO:0000256" key="7">
    <source>
        <dbReference type="ARBA" id="ARBA00022840"/>
    </source>
</evidence>
<dbReference type="Pfam" id="PF00512">
    <property type="entry name" value="HisKA"/>
    <property type="match status" value="1"/>
</dbReference>
<dbReference type="SMART" id="SM00388">
    <property type="entry name" value="HisKA"/>
    <property type="match status" value="1"/>
</dbReference>
<evidence type="ECO:0000313" key="12">
    <source>
        <dbReference type="Proteomes" id="UP000184694"/>
    </source>
</evidence>
<dbReference type="Gene3D" id="3.30.565.10">
    <property type="entry name" value="Histidine kinase-like ATPase, C-terminal domain"/>
    <property type="match status" value="1"/>
</dbReference>
<gene>
    <name evidence="11" type="ORF">SAMN02745161_1715</name>
</gene>
<comment type="catalytic activity">
    <reaction evidence="1">
        <text>ATP + protein L-histidine = ADP + protein N-phospho-L-histidine.</text>
        <dbReference type="EC" id="2.7.13.3"/>
    </reaction>
</comment>
<dbReference type="PANTHER" id="PTHR43065">
    <property type="entry name" value="SENSOR HISTIDINE KINASE"/>
    <property type="match status" value="1"/>
</dbReference>
<evidence type="ECO:0000256" key="5">
    <source>
        <dbReference type="ARBA" id="ARBA00022741"/>
    </source>
</evidence>
<keyword evidence="12" id="KW-1185">Reference proteome</keyword>
<dbReference type="CDD" id="cd00082">
    <property type="entry name" value="HisKA"/>
    <property type="match status" value="1"/>
</dbReference>
<dbReference type="RefSeq" id="WP_074216528.1">
    <property type="nucleotide sequence ID" value="NZ_FSRG01000005.1"/>
</dbReference>
<feature type="domain" description="PAC" evidence="10">
    <location>
        <begin position="209"/>
        <end position="263"/>
    </location>
</feature>
<dbReference type="EC" id="2.7.13.3" evidence="2"/>
<dbReference type="PROSITE" id="PS50109">
    <property type="entry name" value="HIS_KIN"/>
    <property type="match status" value="1"/>
</dbReference>
<accession>A0A1N6GP63</accession>
<dbReference type="PROSITE" id="PS50113">
    <property type="entry name" value="PAC"/>
    <property type="match status" value="1"/>
</dbReference>
<keyword evidence="8" id="KW-0902">Two-component regulatory system</keyword>
<dbReference type="InterPro" id="IPR003594">
    <property type="entry name" value="HATPase_dom"/>
</dbReference>
<reference evidence="12" key="1">
    <citation type="submission" date="2016-11" db="EMBL/GenBank/DDBJ databases">
        <authorList>
            <person name="Varghese N."/>
            <person name="Submissions S."/>
        </authorList>
    </citation>
    <scope>NUCLEOTIDE SEQUENCE [LARGE SCALE GENOMIC DNA]</scope>
    <source>
        <strain evidence="12">DSM 17456</strain>
    </source>
</reference>
<dbReference type="InterPro" id="IPR004358">
    <property type="entry name" value="Sig_transdc_His_kin-like_C"/>
</dbReference>
<dbReference type="InterPro" id="IPR003661">
    <property type="entry name" value="HisK_dim/P_dom"/>
</dbReference>
<proteinExistence type="predicted"/>
<organism evidence="11 12">
    <name type="scientific">Halodesulfovibrio marinisediminis DSM 17456</name>
    <dbReference type="NCBI Taxonomy" id="1121457"/>
    <lineage>
        <taxon>Bacteria</taxon>
        <taxon>Pseudomonadati</taxon>
        <taxon>Thermodesulfobacteriota</taxon>
        <taxon>Desulfovibrionia</taxon>
        <taxon>Desulfovibrionales</taxon>
        <taxon>Desulfovibrionaceae</taxon>
        <taxon>Halodesulfovibrio</taxon>
    </lineage>
</organism>
<dbReference type="Proteomes" id="UP000184694">
    <property type="component" value="Unassembled WGS sequence"/>
</dbReference>
<dbReference type="InterPro" id="IPR000700">
    <property type="entry name" value="PAS-assoc_C"/>
</dbReference>
<keyword evidence="5" id="KW-0547">Nucleotide-binding</keyword>
<feature type="domain" description="Histidine kinase" evidence="9">
    <location>
        <begin position="276"/>
        <end position="484"/>
    </location>
</feature>
<dbReference type="Gene3D" id="3.30.450.20">
    <property type="entry name" value="PAS domain"/>
    <property type="match status" value="1"/>
</dbReference>
<evidence type="ECO:0000256" key="2">
    <source>
        <dbReference type="ARBA" id="ARBA00012438"/>
    </source>
</evidence>
<dbReference type="PRINTS" id="PR00344">
    <property type="entry name" value="BCTRLSENSOR"/>
</dbReference>
<sequence length="518" mass="57108">MESKQHFENDKGKVTTLNIATVGYRRMFRELLVHLFSELPEGMVKIKVRAIACAPQEELPDLICLDDVNFYDSVEELCENIDDVNIVLDLSEKSEYLEYVKLCAPAGVSVVGGDSLCVFKKTPLTLDLLEGKACSLERALGFFGTFVDQSEEEFWLLDSKGVVLDANKTVLNRQRDVDLEGEEGTLIHNVLPYTLQPDNVVVKAVDTGKRADQVITKVTSDGDLQYFGLSAYPAVASDGTIQSVILSRRDITENYSMVRKLQQTEKLAAIGEMSAFVAHEIRNPLFAIGGFARALLSQETLNETDTKKVKIIFNESQRLEKILKIILNFARPAVGEGDEIDVNEVISEALGLLRMRFESQGGIVTTDLDSNLAKVHGNPDQLKQCIINGIKNGFEAMPDGGTLRVETKLSADNWVIIRIMDSGEGIPDDIIEHLFNPFFTTKAGGTGLGLAMTKKIIEDMGGKVKIRSKLKKGTVLAFYLPPVSLGPPVVEKHDEKTVMEKPGSVSFLGGSNDFIRKT</sequence>
<dbReference type="Pfam" id="PF08448">
    <property type="entry name" value="PAS_4"/>
    <property type="match status" value="1"/>
</dbReference>
<dbReference type="SUPFAM" id="SSF47384">
    <property type="entry name" value="Homodimeric domain of signal transducing histidine kinase"/>
    <property type="match status" value="1"/>
</dbReference>
<keyword evidence="3" id="KW-0597">Phosphoprotein</keyword>
<evidence type="ECO:0000313" key="11">
    <source>
        <dbReference type="EMBL" id="SIO09281.1"/>
    </source>
</evidence>
<dbReference type="InterPro" id="IPR013656">
    <property type="entry name" value="PAS_4"/>
</dbReference>
<evidence type="ECO:0000259" key="9">
    <source>
        <dbReference type="PROSITE" id="PS50109"/>
    </source>
</evidence>
<dbReference type="OrthoDB" id="1931120at2"/>
<name>A0A1N6GP63_9BACT</name>
<evidence type="ECO:0000256" key="8">
    <source>
        <dbReference type="ARBA" id="ARBA00023012"/>
    </source>
</evidence>
<evidence type="ECO:0000256" key="1">
    <source>
        <dbReference type="ARBA" id="ARBA00000085"/>
    </source>
</evidence>
<protein>
    <recommendedName>
        <fullName evidence="2">histidine kinase</fullName>
        <ecNumber evidence="2">2.7.13.3</ecNumber>
    </recommendedName>
</protein>
<dbReference type="PANTHER" id="PTHR43065:SF10">
    <property type="entry name" value="PEROXIDE STRESS-ACTIVATED HISTIDINE KINASE MAK3"/>
    <property type="match status" value="1"/>
</dbReference>
<dbReference type="GO" id="GO:0000155">
    <property type="term" value="F:phosphorelay sensor kinase activity"/>
    <property type="evidence" value="ECO:0007669"/>
    <property type="project" value="InterPro"/>
</dbReference>
<dbReference type="Pfam" id="PF02518">
    <property type="entry name" value="HATPase_c"/>
    <property type="match status" value="1"/>
</dbReference>
<keyword evidence="4" id="KW-0808">Transferase</keyword>
<evidence type="ECO:0000256" key="6">
    <source>
        <dbReference type="ARBA" id="ARBA00022777"/>
    </source>
</evidence>
<dbReference type="Gene3D" id="1.10.287.130">
    <property type="match status" value="1"/>
</dbReference>
<dbReference type="SUPFAM" id="SSF55874">
    <property type="entry name" value="ATPase domain of HSP90 chaperone/DNA topoisomerase II/histidine kinase"/>
    <property type="match status" value="1"/>
</dbReference>
<keyword evidence="6" id="KW-0418">Kinase</keyword>
<dbReference type="InterPro" id="IPR036890">
    <property type="entry name" value="HATPase_C_sf"/>
</dbReference>
<evidence type="ECO:0000256" key="4">
    <source>
        <dbReference type="ARBA" id="ARBA00022679"/>
    </source>
</evidence>
<dbReference type="STRING" id="1121457.SAMN02745161_1715"/>
<dbReference type="InterPro" id="IPR005467">
    <property type="entry name" value="His_kinase_dom"/>
</dbReference>
<dbReference type="SMART" id="SM00387">
    <property type="entry name" value="HATPase_c"/>
    <property type="match status" value="1"/>
</dbReference>
<dbReference type="AlphaFoldDB" id="A0A1N6GP63"/>